<keyword evidence="2" id="KW-0472">Membrane</keyword>
<evidence type="ECO:0000313" key="4">
    <source>
        <dbReference type="EMBL" id="RKP53593.1"/>
    </source>
</evidence>
<dbReference type="GO" id="GO:0016747">
    <property type="term" value="F:acyltransferase activity, transferring groups other than amino-acyl groups"/>
    <property type="evidence" value="ECO:0007669"/>
    <property type="project" value="InterPro"/>
</dbReference>
<dbReference type="Pfam" id="PF01757">
    <property type="entry name" value="Acyl_transf_3"/>
    <property type="match status" value="1"/>
</dbReference>
<evidence type="ECO:0000256" key="1">
    <source>
        <dbReference type="SAM" id="MobiDB-lite"/>
    </source>
</evidence>
<keyword evidence="5" id="KW-1185">Reference proteome</keyword>
<keyword evidence="2" id="KW-1133">Transmembrane helix</keyword>
<feature type="transmembrane region" description="Helical" evidence="2">
    <location>
        <begin position="286"/>
        <end position="307"/>
    </location>
</feature>
<evidence type="ECO:0000256" key="2">
    <source>
        <dbReference type="SAM" id="Phobius"/>
    </source>
</evidence>
<feature type="compositionally biased region" description="Basic and acidic residues" evidence="1">
    <location>
        <begin position="64"/>
        <end position="74"/>
    </location>
</feature>
<sequence>MLSPDRDPRVDRGARQRARGGAACARGRRRGSGPACGAFGARERRSPRRPSISASAARSGAGRPGERTGNRKSMDASQVGADRNGHRVQGEAMGAHRARERQDAHAALSLHSIQYLRAVAALMVVMLHLGLQWQRLGYAGPWPGWLAGGVDIFFVISGLIMWITTADRPMTATDFYARRLIRIAPLYWLLTAATVAIMLVAPHAIQSSHFDVWHVVASFLFLPSINTVTGQIEPVLIPGWTLNYEMLFYVVFGLSLRWRAPWRLASCALLLGAPIVWHAWTGQGHGVWLFYTSDAMLEFVLGMMLGWMYLRGGLRWGRLAGWGLIVCGVIALAYFGGLGYARLPSMGVPAFAIVAGALTLERARAVPRWRALHALGDASYSLYLSHPIVLSASEQLWRHGVVQNGTLARLAFSVFALTLTIAAAWICYRGLEQPLTRFLNRRLRPLIVSRSVASS</sequence>
<organism evidence="4 5">
    <name type="scientific">Pararobbsia silviterrae</name>
    <dbReference type="NCBI Taxonomy" id="1792498"/>
    <lineage>
        <taxon>Bacteria</taxon>
        <taxon>Pseudomonadati</taxon>
        <taxon>Pseudomonadota</taxon>
        <taxon>Betaproteobacteria</taxon>
        <taxon>Burkholderiales</taxon>
        <taxon>Burkholderiaceae</taxon>
        <taxon>Pararobbsia</taxon>
    </lineage>
</organism>
<dbReference type="AlphaFoldDB" id="A0A494XV53"/>
<feature type="compositionally biased region" description="Low complexity" evidence="1">
    <location>
        <begin position="49"/>
        <end position="61"/>
    </location>
</feature>
<dbReference type="EMBL" id="RBZU01000006">
    <property type="protein sequence ID" value="RKP53593.1"/>
    <property type="molecule type" value="Genomic_DNA"/>
</dbReference>
<feature type="transmembrane region" description="Helical" evidence="2">
    <location>
        <begin position="186"/>
        <end position="205"/>
    </location>
</feature>
<dbReference type="Proteomes" id="UP000270342">
    <property type="component" value="Unassembled WGS sequence"/>
</dbReference>
<keyword evidence="4" id="KW-0808">Transferase</keyword>
<feature type="transmembrane region" description="Helical" evidence="2">
    <location>
        <begin position="235"/>
        <end position="255"/>
    </location>
</feature>
<gene>
    <name evidence="4" type="ORF">D7S86_15060</name>
</gene>
<evidence type="ECO:0000259" key="3">
    <source>
        <dbReference type="Pfam" id="PF01757"/>
    </source>
</evidence>
<protein>
    <submittedName>
        <fullName evidence="4">Acyltransferase</fullName>
    </submittedName>
</protein>
<feature type="domain" description="Acyltransferase 3" evidence="3">
    <location>
        <begin position="111"/>
        <end position="429"/>
    </location>
</feature>
<name>A0A494XV53_9BURK</name>
<keyword evidence="4" id="KW-0012">Acyltransferase</keyword>
<keyword evidence="2" id="KW-0812">Transmembrane</keyword>
<feature type="region of interest" description="Disordered" evidence="1">
    <location>
        <begin position="1"/>
        <end position="85"/>
    </location>
</feature>
<feature type="transmembrane region" description="Helical" evidence="2">
    <location>
        <begin position="410"/>
        <end position="431"/>
    </location>
</feature>
<reference evidence="4 5" key="1">
    <citation type="submission" date="2018-10" db="EMBL/GenBank/DDBJ databases">
        <title>Robbsia sp. DHC34, isolated from soil.</title>
        <authorList>
            <person name="Gao Z.-H."/>
            <person name="Qiu L.-H."/>
        </authorList>
    </citation>
    <scope>NUCLEOTIDE SEQUENCE [LARGE SCALE GENOMIC DNA]</scope>
    <source>
        <strain evidence="4 5">DHC34</strain>
    </source>
</reference>
<dbReference type="InterPro" id="IPR050879">
    <property type="entry name" value="Acyltransferase_3"/>
</dbReference>
<proteinExistence type="predicted"/>
<feature type="transmembrane region" description="Helical" evidence="2">
    <location>
        <begin position="145"/>
        <end position="165"/>
    </location>
</feature>
<feature type="transmembrane region" description="Helical" evidence="2">
    <location>
        <begin position="319"/>
        <end position="337"/>
    </location>
</feature>
<comment type="caution">
    <text evidence="4">The sequence shown here is derived from an EMBL/GenBank/DDBJ whole genome shotgun (WGS) entry which is preliminary data.</text>
</comment>
<dbReference type="PANTHER" id="PTHR23028:SF131">
    <property type="entry name" value="BLR2367 PROTEIN"/>
    <property type="match status" value="1"/>
</dbReference>
<evidence type="ECO:0000313" key="5">
    <source>
        <dbReference type="Proteomes" id="UP000270342"/>
    </source>
</evidence>
<feature type="transmembrane region" description="Helical" evidence="2">
    <location>
        <begin position="262"/>
        <end position="280"/>
    </location>
</feature>
<dbReference type="PANTHER" id="PTHR23028">
    <property type="entry name" value="ACETYLTRANSFERASE"/>
    <property type="match status" value="1"/>
</dbReference>
<dbReference type="GO" id="GO:0000271">
    <property type="term" value="P:polysaccharide biosynthetic process"/>
    <property type="evidence" value="ECO:0007669"/>
    <property type="project" value="TreeGrafter"/>
</dbReference>
<feature type="compositionally biased region" description="Basic and acidic residues" evidence="1">
    <location>
        <begin position="1"/>
        <end position="14"/>
    </location>
</feature>
<dbReference type="GO" id="GO:0016020">
    <property type="term" value="C:membrane"/>
    <property type="evidence" value="ECO:0007669"/>
    <property type="project" value="TreeGrafter"/>
</dbReference>
<feature type="transmembrane region" description="Helical" evidence="2">
    <location>
        <begin position="115"/>
        <end position="133"/>
    </location>
</feature>
<accession>A0A494XV53</accession>
<dbReference type="InterPro" id="IPR002656">
    <property type="entry name" value="Acyl_transf_3_dom"/>
</dbReference>